<keyword evidence="10" id="KW-0961">Cell wall biogenesis/degradation</keyword>
<name>A0A328ZLD8_9BURK</name>
<comment type="subcellular location">
    <subcellularLocation>
        <location evidence="3">Cytoplasm</location>
    </subcellularLocation>
</comment>
<evidence type="ECO:0000256" key="1">
    <source>
        <dbReference type="ARBA" id="ARBA00001561"/>
    </source>
</evidence>
<proteinExistence type="inferred from homology"/>
<gene>
    <name evidence="15" type="ORF">AX018_1003125</name>
</gene>
<dbReference type="GO" id="GO:0046872">
    <property type="term" value="F:metal ion binding"/>
    <property type="evidence" value="ECO:0007669"/>
    <property type="project" value="UniProtKB-KW"/>
</dbReference>
<dbReference type="InterPro" id="IPR002502">
    <property type="entry name" value="Amidase_domain"/>
</dbReference>
<evidence type="ECO:0000256" key="4">
    <source>
        <dbReference type="ARBA" id="ARBA00007553"/>
    </source>
</evidence>
<dbReference type="AlphaFoldDB" id="A0A328ZLD8"/>
<dbReference type="GO" id="GO:0009253">
    <property type="term" value="P:peptidoglycan catabolic process"/>
    <property type="evidence" value="ECO:0007669"/>
    <property type="project" value="InterPro"/>
</dbReference>
<comment type="similarity">
    <text evidence="4">Belongs to the N-acetylmuramoyl-L-alanine amidase 2 family.</text>
</comment>
<comment type="caution">
    <text evidence="15">The sequence shown here is derived from an EMBL/GenBank/DDBJ whole genome shotgun (WGS) entry which is preliminary data.</text>
</comment>
<dbReference type="OrthoDB" id="9794842at2"/>
<keyword evidence="16" id="KW-1185">Reference proteome</keyword>
<evidence type="ECO:0000256" key="8">
    <source>
        <dbReference type="ARBA" id="ARBA00022801"/>
    </source>
</evidence>
<evidence type="ECO:0000313" key="16">
    <source>
        <dbReference type="Proteomes" id="UP000248856"/>
    </source>
</evidence>
<evidence type="ECO:0000256" key="7">
    <source>
        <dbReference type="ARBA" id="ARBA00022723"/>
    </source>
</evidence>
<dbReference type="GO" id="GO:0071555">
    <property type="term" value="P:cell wall organization"/>
    <property type="evidence" value="ECO:0007669"/>
    <property type="project" value="UniProtKB-KW"/>
</dbReference>
<dbReference type="NCBIfam" id="NF008758">
    <property type="entry name" value="PRK11789.1"/>
    <property type="match status" value="1"/>
</dbReference>
<dbReference type="Gene3D" id="3.40.80.10">
    <property type="entry name" value="Peptidoglycan recognition protein-like"/>
    <property type="match status" value="1"/>
</dbReference>
<dbReference type="SUPFAM" id="SSF55846">
    <property type="entry name" value="N-acetylmuramoyl-L-alanine amidase-like"/>
    <property type="match status" value="1"/>
</dbReference>
<dbReference type="RefSeq" id="WP_111875789.1">
    <property type="nucleotide sequence ID" value="NZ_CBCSGC010000041.1"/>
</dbReference>
<keyword evidence="6" id="KW-0963">Cytoplasm</keyword>
<evidence type="ECO:0000256" key="2">
    <source>
        <dbReference type="ARBA" id="ARBA00001947"/>
    </source>
</evidence>
<evidence type="ECO:0000256" key="11">
    <source>
        <dbReference type="ARBA" id="ARBA00039257"/>
    </source>
</evidence>
<dbReference type="PANTHER" id="PTHR30417">
    <property type="entry name" value="N-ACETYLMURAMOYL-L-ALANINE AMIDASE AMID"/>
    <property type="match status" value="1"/>
</dbReference>
<dbReference type="PANTHER" id="PTHR30417:SF4">
    <property type="entry name" value="1,6-ANHYDRO-N-ACETYLMURAMYL-L-ALANINE AMIDASE AMPD"/>
    <property type="match status" value="1"/>
</dbReference>
<evidence type="ECO:0000256" key="13">
    <source>
        <dbReference type="SAM" id="MobiDB-lite"/>
    </source>
</evidence>
<dbReference type="Pfam" id="PF01510">
    <property type="entry name" value="Amidase_2"/>
    <property type="match status" value="1"/>
</dbReference>
<feature type="region of interest" description="Disordered" evidence="13">
    <location>
        <begin position="1"/>
        <end position="39"/>
    </location>
</feature>
<evidence type="ECO:0000256" key="9">
    <source>
        <dbReference type="ARBA" id="ARBA00022833"/>
    </source>
</evidence>
<comment type="cofactor">
    <cofactor evidence="2">
        <name>Zn(2+)</name>
        <dbReference type="ChEBI" id="CHEBI:29105"/>
    </cofactor>
</comment>
<keyword evidence="9" id="KW-0862">Zinc</keyword>
<organism evidence="15 16">
    <name type="scientific">Paracidovorax anthurii</name>
    <dbReference type="NCBI Taxonomy" id="78229"/>
    <lineage>
        <taxon>Bacteria</taxon>
        <taxon>Pseudomonadati</taxon>
        <taxon>Pseudomonadota</taxon>
        <taxon>Betaproteobacteria</taxon>
        <taxon>Burkholderiales</taxon>
        <taxon>Comamonadaceae</taxon>
        <taxon>Paracidovorax</taxon>
    </lineage>
</organism>
<dbReference type="InterPro" id="IPR036505">
    <property type="entry name" value="Amidase/PGRP_sf"/>
</dbReference>
<dbReference type="GO" id="GO:0005737">
    <property type="term" value="C:cytoplasm"/>
    <property type="evidence" value="ECO:0007669"/>
    <property type="project" value="UniProtKB-SubCell"/>
</dbReference>
<dbReference type="EMBL" id="QLTA01000003">
    <property type="protein sequence ID" value="RAR85893.1"/>
    <property type="molecule type" value="Genomic_DNA"/>
</dbReference>
<protein>
    <recommendedName>
        <fullName evidence="11">1,6-anhydro-N-acetylmuramyl-L-alanine amidase AmpD</fullName>
        <ecNumber evidence="5">3.5.1.28</ecNumber>
    </recommendedName>
    <alternativeName>
        <fullName evidence="12">N-acetylmuramoyl-L-alanine amidase</fullName>
    </alternativeName>
</protein>
<keyword evidence="7" id="KW-0479">Metal-binding</keyword>
<comment type="catalytic activity">
    <reaction evidence="1">
        <text>Hydrolyzes the link between N-acetylmuramoyl residues and L-amino acid residues in certain cell-wall glycopeptides.</text>
        <dbReference type="EC" id="3.5.1.28"/>
    </reaction>
</comment>
<reference evidence="15 16" key="1">
    <citation type="submission" date="2018-06" db="EMBL/GenBank/DDBJ databases">
        <title>Genomic Encyclopedia of Archaeal and Bacterial Type Strains, Phase II (KMG-II): from individual species to whole genera.</title>
        <authorList>
            <person name="Goeker M."/>
        </authorList>
    </citation>
    <scope>NUCLEOTIDE SEQUENCE [LARGE SCALE GENOMIC DNA]</scope>
    <source>
        <strain evidence="15 16">CFPB 3232</strain>
    </source>
</reference>
<keyword evidence="8" id="KW-0378">Hydrolase</keyword>
<evidence type="ECO:0000256" key="3">
    <source>
        <dbReference type="ARBA" id="ARBA00004496"/>
    </source>
</evidence>
<dbReference type="GO" id="GO:0008745">
    <property type="term" value="F:N-acetylmuramoyl-L-alanine amidase activity"/>
    <property type="evidence" value="ECO:0007669"/>
    <property type="project" value="UniProtKB-EC"/>
</dbReference>
<evidence type="ECO:0000256" key="6">
    <source>
        <dbReference type="ARBA" id="ARBA00022490"/>
    </source>
</evidence>
<evidence type="ECO:0000256" key="10">
    <source>
        <dbReference type="ARBA" id="ARBA00023316"/>
    </source>
</evidence>
<dbReference type="SMART" id="SM00644">
    <property type="entry name" value="Ami_2"/>
    <property type="match status" value="1"/>
</dbReference>
<dbReference type="EC" id="3.5.1.28" evidence="5"/>
<dbReference type="GO" id="GO:0009254">
    <property type="term" value="P:peptidoglycan turnover"/>
    <property type="evidence" value="ECO:0007669"/>
    <property type="project" value="TreeGrafter"/>
</dbReference>
<dbReference type="Proteomes" id="UP000248856">
    <property type="component" value="Unassembled WGS sequence"/>
</dbReference>
<evidence type="ECO:0000259" key="14">
    <source>
        <dbReference type="SMART" id="SM00644"/>
    </source>
</evidence>
<feature type="domain" description="N-acetylmuramoyl-L-alanine amidase" evidence="14">
    <location>
        <begin position="35"/>
        <end position="183"/>
    </location>
</feature>
<dbReference type="CDD" id="cd06583">
    <property type="entry name" value="PGRP"/>
    <property type="match status" value="1"/>
</dbReference>
<feature type="compositionally biased region" description="Basic and acidic residues" evidence="13">
    <location>
        <begin position="1"/>
        <end position="11"/>
    </location>
</feature>
<accession>A0A328ZLD8</accession>
<evidence type="ECO:0000313" key="15">
    <source>
        <dbReference type="EMBL" id="RAR85893.1"/>
    </source>
</evidence>
<sequence>MTTAPPDRRAAESPARVPGAPWDGGWYGPAVREPSPNFGPRPAGTAIDLIVVHSISLPPGEYGGGQVQRLFTNTLDWDAHPYFGGIRGLQVSAHFFIERTGRLWQFVSCEDRAWHAGPSHYRGRDNCNDDSIGIELEGLEGRTFETAQYQALAALCRDIAHRYPIAHVAGHEHIAPARKRDPGPGFDWPGLEQALGWPQAAFPGKSSPPDC</sequence>
<dbReference type="InterPro" id="IPR051206">
    <property type="entry name" value="NAMLAA_amidase_2"/>
</dbReference>
<evidence type="ECO:0000256" key="5">
    <source>
        <dbReference type="ARBA" id="ARBA00011901"/>
    </source>
</evidence>
<evidence type="ECO:0000256" key="12">
    <source>
        <dbReference type="ARBA" id="ARBA00042615"/>
    </source>
</evidence>